<keyword evidence="1" id="KW-1133">Transmembrane helix</keyword>
<dbReference type="Pfam" id="PF13387">
    <property type="entry name" value="Lnb_N"/>
    <property type="match status" value="1"/>
</dbReference>
<proteinExistence type="predicted"/>
<comment type="caution">
    <text evidence="3">The sequence shown here is derived from an EMBL/GenBank/DDBJ whole genome shotgun (WGS) entry which is preliminary data.</text>
</comment>
<evidence type="ECO:0000256" key="1">
    <source>
        <dbReference type="SAM" id="Phobius"/>
    </source>
</evidence>
<evidence type="ECO:0000313" key="3">
    <source>
        <dbReference type="EMBL" id="HGG92390.1"/>
    </source>
</evidence>
<name>A0A7C4EIT5_9BACT</name>
<sequence>MIRLAAAAGKSLLAVAIALATCWAALAAYWAPVSGQAWRLALAVGVVLATVLVFVLIRRKRLALLVWLTGFAAFAAWWAALEPSGQRDWQPDVAVPPYAQVDGGRVTVHNVRSCLYRTETDYDVRHQDRTYDLAALESVDLIAVYWMGDAIAHVMTSFGFAGGDTLCISIETRKARGQEYSSLKGFFKQYELIYVAADERDLIGLRARYRQPPEDVYVYRLRLPVEDARKLFLEYIREMNSLRARPQFYNTLTTNCTTNVVRHFRAFGGKVRYTWKILLSGYAPQYAYELGALDDSMPFAQLRARSLVNAKALAAGDAPDFSRRIRQGLPGIGQGGVAP</sequence>
<feature type="transmembrane region" description="Helical" evidence="1">
    <location>
        <begin position="64"/>
        <end position="81"/>
    </location>
</feature>
<dbReference type="InterPro" id="IPR025178">
    <property type="entry name" value="Lnb_N"/>
</dbReference>
<dbReference type="EMBL" id="DSRP01000381">
    <property type="protein sequence ID" value="HGG92390.1"/>
    <property type="molecule type" value="Genomic_DNA"/>
</dbReference>
<organism evidence="3">
    <name type="scientific">Fundidesulfovibrio putealis</name>
    <dbReference type="NCBI Taxonomy" id="270496"/>
    <lineage>
        <taxon>Bacteria</taxon>
        <taxon>Pseudomonadati</taxon>
        <taxon>Thermodesulfobacteriota</taxon>
        <taxon>Desulfovibrionia</taxon>
        <taxon>Desulfovibrionales</taxon>
        <taxon>Desulfovibrionaceae</taxon>
        <taxon>Fundidesulfovibrio</taxon>
    </lineage>
</organism>
<keyword evidence="1" id="KW-0812">Transmembrane</keyword>
<feature type="domain" description="Lnb N-terminal periplasmic" evidence="2">
    <location>
        <begin position="125"/>
        <end position="280"/>
    </location>
</feature>
<dbReference type="AlphaFoldDB" id="A0A7C4EIT5"/>
<protein>
    <submittedName>
        <fullName evidence="3">DUF4105 domain-containing protein</fullName>
    </submittedName>
</protein>
<feature type="transmembrane region" description="Helical" evidence="1">
    <location>
        <begin position="37"/>
        <end position="57"/>
    </location>
</feature>
<keyword evidence="1" id="KW-0472">Membrane</keyword>
<reference evidence="3" key="1">
    <citation type="journal article" date="2020" name="mSystems">
        <title>Genome- and Community-Level Interaction Insights into Carbon Utilization and Element Cycling Functions of Hydrothermarchaeota in Hydrothermal Sediment.</title>
        <authorList>
            <person name="Zhou Z."/>
            <person name="Liu Y."/>
            <person name="Xu W."/>
            <person name="Pan J."/>
            <person name="Luo Z.H."/>
            <person name="Li M."/>
        </authorList>
    </citation>
    <scope>NUCLEOTIDE SEQUENCE [LARGE SCALE GENOMIC DNA]</scope>
    <source>
        <strain evidence="3">SpSt-413</strain>
    </source>
</reference>
<gene>
    <name evidence="3" type="ORF">ENR59_05495</name>
</gene>
<evidence type="ECO:0000259" key="2">
    <source>
        <dbReference type="Pfam" id="PF13387"/>
    </source>
</evidence>
<accession>A0A7C4EIT5</accession>